<protein>
    <submittedName>
        <fullName evidence="1">Uncharacterized protein</fullName>
    </submittedName>
</protein>
<dbReference type="AlphaFoldDB" id="A0AAV2YFP7"/>
<proteinExistence type="predicted"/>
<evidence type="ECO:0000313" key="1">
    <source>
        <dbReference type="EMBL" id="DAZ93967.1"/>
    </source>
</evidence>
<dbReference type="Proteomes" id="UP001146120">
    <property type="component" value="Unassembled WGS sequence"/>
</dbReference>
<reference evidence="1" key="2">
    <citation type="journal article" date="2023" name="Microbiol Resour">
        <title>Decontamination and Annotation of the Draft Genome Sequence of the Oomycete Lagenidium giganteum ARSEF 373.</title>
        <authorList>
            <person name="Morgan W.R."/>
            <person name="Tartar A."/>
        </authorList>
    </citation>
    <scope>NUCLEOTIDE SEQUENCE</scope>
    <source>
        <strain evidence="1">ARSEF 373</strain>
    </source>
</reference>
<comment type="caution">
    <text evidence="1">The sequence shown here is derived from an EMBL/GenBank/DDBJ whole genome shotgun (WGS) entry which is preliminary data.</text>
</comment>
<name>A0AAV2YFP7_9STRA</name>
<evidence type="ECO:0000313" key="2">
    <source>
        <dbReference type="Proteomes" id="UP001146120"/>
    </source>
</evidence>
<keyword evidence="2" id="KW-1185">Reference proteome</keyword>
<sequence length="152" mass="17352">MCTAPPSPKKPKIKDVLCTHFKGHEVYPGLGAGFEGFIHEFEHAIRAEGLMNGSTWTDELRAAGKASRYYHKKNSEWQGRHGGEDVTYDEVKRVMLAEFGCKLSQLELSNKMKCQKREGDSWNDHLEYLKFIEERMLRICADTDVLCTGQPN</sequence>
<dbReference type="EMBL" id="DAKRPA010000278">
    <property type="protein sequence ID" value="DAZ93967.1"/>
    <property type="molecule type" value="Genomic_DNA"/>
</dbReference>
<organism evidence="1 2">
    <name type="scientific">Lagenidium giganteum</name>
    <dbReference type="NCBI Taxonomy" id="4803"/>
    <lineage>
        <taxon>Eukaryota</taxon>
        <taxon>Sar</taxon>
        <taxon>Stramenopiles</taxon>
        <taxon>Oomycota</taxon>
        <taxon>Peronosporomycetes</taxon>
        <taxon>Pythiales</taxon>
        <taxon>Pythiaceae</taxon>
    </lineage>
</organism>
<gene>
    <name evidence="1" type="ORF">N0F65_008696</name>
</gene>
<accession>A0AAV2YFP7</accession>
<reference evidence="1" key="1">
    <citation type="submission" date="2022-11" db="EMBL/GenBank/DDBJ databases">
        <authorList>
            <person name="Morgan W.R."/>
            <person name="Tartar A."/>
        </authorList>
    </citation>
    <scope>NUCLEOTIDE SEQUENCE</scope>
    <source>
        <strain evidence="1">ARSEF 373</strain>
    </source>
</reference>